<protein>
    <submittedName>
        <fullName evidence="1">Uncharacterized protein</fullName>
    </submittedName>
</protein>
<organism evidence="1 2">
    <name type="scientific">Candidatus Giovannonibacteria bacterium RIFCSPHIGHO2_02_42_15</name>
    <dbReference type="NCBI Taxonomy" id="1798329"/>
    <lineage>
        <taxon>Bacteria</taxon>
        <taxon>Candidatus Giovannoniibacteriota</taxon>
    </lineage>
</organism>
<gene>
    <name evidence="1" type="ORF">A2Z53_02715</name>
</gene>
<evidence type="ECO:0000313" key="2">
    <source>
        <dbReference type="Proteomes" id="UP000177451"/>
    </source>
</evidence>
<dbReference type="Proteomes" id="UP000177451">
    <property type="component" value="Unassembled WGS sequence"/>
</dbReference>
<dbReference type="EMBL" id="MFHH01000017">
    <property type="protein sequence ID" value="OGF65248.1"/>
    <property type="molecule type" value="Genomic_DNA"/>
</dbReference>
<reference evidence="1 2" key="1">
    <citation type="journal article" date="2016" name="Nat. Commun.">
        <title>Thousands of microbial genomes shed light on interconnected biogeochemical processes in an aquifer system.</title>
        <authorList>
            <person name="Anantharaman K."/>
            <person name="Brown C.T."/>
            <person name="Hug L.A."/>
            <person name="Sharon I."/>
            <person name="Castelle C.J."/>
            <person name="Probst A.J."/>
            <person name="Thomas B.C."/>
            <person name="Singh A."/>
            <person name="Wilkins M.J."/>
            <person name="Karaoz U."/>
            <person name="Brodie E.L."/>
            <person name="Williams K.H."/>
            <person name="Hubbard S.S."/>
            <person name="Banfield J.F."/>
        </authorList>
    </citation>
    <scope>NUCLEOTIDE SEQUENCE [LARGE SCALE GENOMIC DNA]</scope>
</reference>
<accession>A0A1F5VPJ4</accession>
<sequence length="222" mass="25477">MGLFNLFSKLGNFVYGAGQETVGKVLAEFTEKTRQEMFYNPRPDFLAAVRKLYYTDRAKADKIRDRLDTATRTSKPDLEDNVVKAIGRLLPYELRGDKLVLKEDEAQQVLAWVADLDDTWFAAIIFAMTDDKIAQRVKYIYYALSQYDVIGGLQRAFASGAGVTVQALIELNRAMNGISRDAVRRLSPVVDVYEQMVLDLNDWVADRRGAFRERRTARWRLY</sequence>
<comment type="caution">
    <text evidence="1">The sequence shown here is derived from an EMBL/GenBank/DDBJ whole genome shotgun (WGS) entry which is preliminary data.</text>
</comment>
<name>A0A1F5VPJ4_9BACT</name>
<proteinExistence type="predicted"/>
<dbReference type="AlphaFoldDB" id="A0A1F5VPJ4"/>
<evidence type="ECO:0000313" key="1">
    <source>
        <dbReference type="EMBL" id="OGF65248.1"/>
    </source>
</evidence>